<gene>
    <name evidence="1" type="ORF">B1991_07605</name>
</gene>
<dbReference type="AlphaFoldDB" id="A0A4V3USR6"/>
<accession>A0A4V3USR6</accession>
<evidence type="ECO:0008006" key="3">
    <source>
        <dbReference type="Google" id="ProtNLM"/>
    </source>
</evidence>
<dbReference type="RefSeq" id="WP_136258122.1">
    <property type="nucleotide sequence ID" value="NZ_MWIO01000022.1"/>
</dbReference>
<name>A0A4V3USR6_9GAMM</name>
<dbReference type="PROSITE" id="PS51257">
    <property type="entry name" value="PROKAR_LIPOPROTEIN"/>
    <property type="match status" value="1"/>
</dbReference>
<reference evidence="1 2" key="1">
    <citation type="submission" date="2017-02" db="EMBL/GenBank/DDBJ databases">
        <title>Whole genome sequencing of Rhodanobacter lindaniclasticus DSM 17932.</title>
        <authorList>
            <person name="Kumar S."/>
            <person name="Patil P."/>
            <person name="Patil P.B."/>
        </authorList>
    </citation>
    <scope>NUCLEOTIDE SEQUENCE [LARGE SCALE GENOMIC DNA]</scope>
    <source>
        <strain evidence="1 2">DSM 17932</strain>
    </source>
</reference>
<evidence type="ECO:0000313" key="1">
    <source>
        <dbReference type="EMBL" id="THD07791.1"/>
    </source>
</evidence>
<protein>
    <recommendedName>
        <fullName evidence="3">Lipoprotein</fullName>
    </recommendedName>
</protein>
<evidence type="ECO:0000313" key="2">
    <source>
        <dbReference type="Proteomes" id="UP000306317"/>
    </source>
</evidence>
<dbReference type="Proteomes" id="UP000306317">
    <property type="component" value="Unassembled WGS sequence"/>
</dbReference>
<dbReference type="OrthoDB" id="5959610at2"/>
<sequence length="182" mass="19827">MFQANRPRLAGALLVLVTVLGTGCSGVATREIESARAEVHREPLGMNAKGYPDASIDASGAVKIGSDSLVLSRTQKAETLRYREAVIALVDLSLDKATHMTRHVMARTVFAMMTGRLDKMEKKLEQQGLALSHSPEFCAALGDVVRRQDEMVQAVVNLRPYAHISQREVDNCVAGRPYHAGI</sequence>
<organism evidence="1 2">
    <name type="scientific">Rhodanobacter lindaniclasticus</name>
    <dbReference type="NCBI Taxonomy" id="75310"/>
    <lineage>
        <taxon>Bacteria</taxon>
        <taxon>Pseudomonadati</taxon>
        <taxon>Pseudomonadota</taxon>
        <taxon>Gammaproteobacteria</taxon>
        <taxon>Lysobacterales</taxon>
        <taxon>Rhodanobacteraceae</taxon>
        <taxon>Rhodanobacter</taxon>
    </lineage>
</organism>
<proteinExistence type="predicted"/>
<comment type="caution">
    <text evidence="1">The sequence shown here is derived from an EMBL/GenBank/DDBJ whole genome shotgun (WGS) entry which is preliminary data.</text>
</comment>
<keyword evidence="2" id="KW-1185">Reference proteome</keyword>
<dbReference type="EMBL" id="MWIO01000022">
    <property type="protein sequence ID" value="THD07791.1"/>
    <property type="molecule type" value="Genomic_DNA"/>
</dbReference>